<evidence type="ECO:0000256" key="9">
    <source>
        <dbReference type="ARBA" id="ARBA00023180"/>
    </source>
</evidence>
<evidence type="ECO:0000256" key="3">
    <source>
        <dbReference type="ARBA" id="ARBA00014463"/>
    </source>
</evidence>
<evidence type="ECO:0000256" key="12">
    <source>
        <dbReference type="SAM" id="MobiDB-lite"/>
    </source>
</evidence>
<evidence type="ECO:0000313" key="13">
    <source>
        <dbReference type="Ensembl" id="ENSCLAP00000006297.1"/>
    </source>
</evidence>
<feature type="compositionally biased region" description="Polar residues" evidence="12">
    <location>
        <begin position="43"/>
        <end position="55"/>
    </location>
</feature>
<evidence type="ECO:0000256" key="4">
    <source>
        <dbReference type="ARBA" id="ARBA00022514"/>
    </source>
</evidence>
<keyword evidence="5 11" id="KW-0964">Secreted</keyword>
<sequence length="362" mass="38633">MPLRARESEAQPGAAGEGGRSSPLQTGGVAPRLSERGGLRLGQSRNCLASVSPSGSEGFPRGRAESTPSPVTPGAPHRAPLSRPRPSCEGRCGARRRGVGPGTGQRGRRGSARGRGSGAGGGRPGDQRLEGSSAAAHRQAAQPARSPPGFLLLASLALLARLGLARSLPRAAPVAEALQCRNHSQSLLRAVSSALRTAGQTLKSYSCSPEEIDHEDITKDKTSTVKACVPLELVKNENCLASGQPSLRTNGSCLTSRKTSFMMVLCLNSIYEDLKLYQLEFKDVNAKLLMDPQRPIFLDPNMLSAIDELMQALNVNSETVPQKPSLEDPDFYKTKVKLCILLHAFRIRAVTIDRMMSYLSSS</sequence>
<dbReference type="Gene3D" id="1.20.1250.10">
    <property type="match status" value="1"/>
</dbReference>
<proteinExistence type="inferred from homology"/>
<comment type="function">
    <text evidence="11">Heterodimerizes with IL12B to form the IL-12 cytokine or with EBI3/IL27B to form the IL-35 cytokine. IL-12 is primarily produced by professional antigen-presenting cells (APCs) such as B-cells and dendritic cells (DCs) as well as macrophages and granulocytes and regulates T-cell and natural killer-cell responses, induces the production of interferon-gamma (IFN-gamma), favors the differentiation of T-helper 1 (Th1) cells and is an important link between innate resistance and adaptive immunity. Mechanistically, exerts its biological effects through a receptor composed of IL12R1 and IL12R2 subunits. Binding to the receptor results in the rapid tyrosine phosphorylation of a number of cellular substrates including the JAK family kinases TYK2 and JAK2. In turn, recruited STAT4 gets phosphorylated and translocates to the nucleus where it regulates cytokine/growth factor responsive genes. As part of IL-35, plays essential roles in maintaining the immune homeostasis of the liver microenvironment and functions also as an immune-suppressive cytokine. Mediates biological events through unconventional receptors composed of IL12RB2 and gp130/IL6ST heterodimers or homodimers. Signaling requires the transcription factors STAT1 and STAT4, which form a unique heterodimer that binds to distinct DNA sites.</text>
</comment>
<name>A0A8C2UW74_CHILA</name>
<keyword evidence="9" id="KW-0325">Glycoprotein</keyword>
<dbReference type="GO" id="GO:0005125">
    <property type="term" value="F:cytokine activity"/>
    <property type="evidence" value="ECO:0007669"/>
    <property type="project" value="UniProtKB-KW"/>
</dbReference>
<comment type="subcellular location">
    <subcellularLocation>
        <location evidence="1 11">Secreted</location>
    </subcellularLocation>
</comment>
<dbReference type="InterPro" id="IPR050676">
    <property type="entry name" value="IL-12"/>
</dbReference>
<dbReference type="GO" id="GO:0006955">
    <property type="term" value="P:immune response"/>
    <property type="evidence" value="ECO:0007669"/>
    <property type="project" value="InterPro"/>
</dbReference>
<evidence type="ECO:0000313" key="14">
    <source>
        <dbReference type="Proteomes" id="UP000694398"/>
    </source>
</evidence>
<reference evidence="13" key="2">
    <citation type="submission" date="2025-09" db="UniProtKB">
        <authorList>
            <consortium name="Ensembl"/>
        </authorList>
    </citation>
    <scope>IDENTIFICATION</scope>
</reference>
<keyword evidence="4 11" id="KW-0202">Cytokine</keyword>
<dbReference type="PANTHER" id="PTHR48485:SF1">
    <property type="entry name" value="INTERLEUKIN-12 SUBUNIT ALPHA"/>
    <property type="match status" value="1"/>
</dbReference>
<evidence type="ECO:0000256" key="10">
    <source>
        <dbReference type="ARBA" id="ARBA00047077"/>
    </source>
</evidence>
<comment type="similarity">
    <text evidence="2 11">Belongs to the IL-6 superfamily.</text>
</comment>
<protein>
    <recommendedName>
        <fullName evidence="3 11">Interleukin-12 subunit alpha</fullName>
        <shortName evidence="11">IL-12A</shortName>
    </recommendedName>
</protein>
<feature type="region of interest" description="Disordered" evidence="12">
    <location>
        <begin position="1"/>
        <end position="145"/>
    </location>
</feature>
<accession>A0A8C2UW74</accession>
<dbReference type="GeneTree" id="ENSGT00390000016906"/>
<evidence type="ECO:0000256" key="2">
    <source>
        <dbReference type="ARBA" id="ARBA00007432"/>
    </source>
</evidence>
<dbReference type="GO" id="GO:0005143">
    <property type="term" value="F:interleukin-12 receptor binding"/>
    <property type="evidence" value="ECO:0007669"/>
    <property type="project" value="InterPro"/>
</dbReference>
<evidence type="ECO:0000256" key="5">
    <source>
        <dbReference type="ARBA" id="ARBA00022525"/>
    </source>
</evidence>
<gene>
    <name evidence="13" type="primary">Il12a</name>
    <name evidence="11" type="synonym">IL12A</name>
</gene>
<feature type="compositionally biased region" description="Low complexity" evidence="12">
    <location>
        <begin position="132"/>
        <end position="145"/>
    </location>
</feature>
<feature type="compositionally biased region" description="Gly residues" evidence="12">
    <location>
        <begin position="113"/>
        <end position="124"/>
    </location>
</feature>
<dbReference type="SUPFAM" id="SSF47266">
    <property type="entry name" value="4-helical cytokines"/>
    <property type="match status" value="1"/>
</dbReference>
<dbReference type="PANTHER" id="PTHR48485">
    <property type="entry name" value="INTERLEUKIN-12 SUBUNIT BETA-RELATED"/>
    <property type="match status" value="1"/>
</dbReference>
<dbReference type="InterPro" id="IPR004281">
    <property type="entry name" value="IL-12_alpha"/>
</dbReference>
<dbReference type="FunFam" id="1.20.1250.10:FF:000020">
    <property type="entry name" value="Interleukin-12 subunit alpha"/>
    <property type="match status" value="1"/>
</dbReference>
<dbReference type="GO" id="GO:0005615">
    <property type="term" value="C:extracellular space"/>
    <property type="evidence" value="ECO:0007669"/>
    <property type="project" value="UniProtKB-KW"/>
</dbReference>
<evidence type="ECO:0000256" key="11">
    <source>
        <dbReference type="RuleBase" id="RU363133"/>
    </source>
</evidence>
<keyword evidence="6" id="KW-0732">Signal</keyword>
<comment type="subunit">
    <text evidence="10">Heterodimer with IL12B; disulfide-linked. This heterodimer is known as interleukin IL-12. Heterodimer with EBI3/IL27B; not disulfide-linked. This heterodimer is known as interleukin IL-35. Interacts with NBR1; this interaction promotes IL-12 secretion.</text>
</comment>
<evidence type="ECO:0000256" key="6">
    <source>
        <dbReference type="ARBA" id="ARBA00022729"/>
    </source>
</evidence>
<evidence type="ECO:0000256" key="7">
    <source>
        <dbReference type="ARBA" id="ARBA00023030"/>
    </source>
</evidence>
<reference evidence="13" key="1">
    <citation type="submission" date="2025-08" db="UniProtKB">
        <authorList>
            <consortium name="Ensembl"/>
        </authorList>
    </citation>
    <scope>IDENTIFICATION</scope>
</reference>
<keyword evidence="7 11" id="KW-0339">Growth factor</keyword>
<dbReference type="Ensembl" id="ENSCLAT00000006402.1">
    <property type="protein sequence ID" value="ENSCLAP00000006297.1"/>
    <property type="gene ID" value="ENSCLAG00000004456.1"/>
</dbReference>
<organism evidence="13 14">
    <name type="scientific">Chinchilla lanigera</name>
    <name type="common">Long-tailed chinchilla</name>
    <name type="synonym">Chinchilla villidera</name>
    <dbReference type="NCBI Taxonomy" id="34839"/>
    <lineage>
        <taxon>Eukaryota</taxon>
        <taxon>Metazoa</taxon>
        <taxon>Chordata</taxon>
        <taxon>Craniata</taxon>
        <taxon>Vertebrata</taxon>
        <taxon>Euteleostomi</taxon>
        <taxon>Mammalia</taxon>
        <taxon>Eutheria</taxon>
        <taxon>Euarchontoglires</taxon>
        <taxon>Glires</taxon>
        <taxon>Rodentia</taxon>
        <taxon>Hystricomorpha</taxon>
        <taxon>Chinchillidae</taxon>
        <taxon>Chinchilla</taxon>
    </lineage>
</organism>
<dbReference type="Proteomes" id="UP000694398">
    <property type="component" value="Unassembled WGS sequence"/>
</dbReference>
<dbReference type="Pfam" id="PF03039">
    <property type="entry name" value="IL12"/>
    <property type="match status" value="1"/>
</dbReference>
<dbReference type="GO" id="GO:0008083">
    <property type="term" value="F:growth factor activity"/>
    <property type="evidence" value="ECO:0007669"/>
    <property type="project" value="UniProtKB-KW"/>
</dbReference>
<dbReference type="AlphaFoldDB" id="A0A8C2UW74"/>
<keyword evidence="14" id="KW-1185">Reference proteome</keyword>
<comment type="subunit">
    <text evidence="11">Heterodimer with IL12B; disulfide-linked. The heterodimer is known as interleukin IL-12.</text>
</comment>
<evidence type="ECO:0000256" key="8">
    <source>
        <dbReference type="ARBA" id="ARBA00023157"/>
    </source>
</evidence>
<dbReference type="InterPro" id="IPR009079">
    <property type="entry name" value="4_helix_cytokine-like_core"/>
</dbReference>
<keyword evidence="8 11" id="KW-1015">Disulfide bond</keyword>
<evidence type="ECO:0000256" key="1">
    <source>
        <dbReference type="ARBA" id="ARBA00004613"/>
    </source>
</evidence>